<gene>
    <name evidence="4" type="ORF">PQ455_01185</name>
</gene>
<proteinExistence type="predicted"/>
<protein>
    <submittedName>
        <fullName evidence="4">GNAT family N-acetyltransferase</fullName>
    </submittedName>
</protein>
<evidence type="ECO:0000256" key="2">
    <source>
        <dbReference type="ARBA" id="ARBA00023315"/>
    </source>
</evidence>
<evidence type="ECO:0000256" key="1">
    <source>
        <dbReference type="ARBA" id="ARBA00022679"/>
    </source>
</evidence>
<keyword evidence="1" id="KW-0808">Transferase</keyword>
<evidence type="ECO:0000313" key="4">
    <source>
        <dbReference type="EMBL" id="WCT75520.1"/>
    </source>
</evidence>
<evidence type="ECO:0000313" key="5">
    <source>
        <dbReference type="Proteomes" id="UP001220395"/>
    </source>
</evidence>
<dbReference type="PANTHER" id="PTHR43877">
    <property type="entry name" value="AMINOALKYLPHOSPHONATE N-ACETYLTRANSFERASE-RELATED-RELATED"/>
    <property type="match status" value="1"/>
</dbReference>
<organism evidence="4 5">
    <name type="scientific">Sphingomonas naphthae</name>
    <dbReference type="NCBI Taxonomy" id="1813468"/>
    <lineage>
        <taxon>Bacteria</taxon>
        <taxon>Pseudomonadati</taxon>
        <taxon>Pseudomonadota</taxon>
        <taxon>Alphaproteobacteria</taxon>
        <taxon>Sphingomonadales</taxon>
        <taxon>Sphingomonadaceae</taxon>
        <taxon>Sphingomonas</taxon>
    </lineage>
</organism>
<reference evidence="4 5" key="1">
    <citation type="submission" date="2023-02" db="EMBL/GenBank/DDBJ databases">
        <title>Genome sequence of Sphingomonas naphthae.</title>
        <authorList>
            <person name="Kim S."/>
            <person name="Heo J."/>
            <person name="Kwon S.-W."/>
        </authorList>
    </citation>
    <scope>NUCLEOTIDE SEQUENCE [LARGE SCALE GENOMIC DNA]</scope>
    <source>
        <strain evidence="4 5">KACC 18716</strain>
    </source>
</reference>
<dbReference type="InterPro" id="IPR050832">
    <property type="entry name" value="Bact_Acetyltransf"/>
</dbReference>
<feature type="domain" description="N-acetyltransferase" evidence="3">
    <location>
        <begin position="1"/>
        <end position="132"/>
    </location>
</feature>
<dbReference type="PANTHER" id="PTHR43877:SF1">
    <property type="entry name" value="ACETYLTRANSFERASE"/>
    <property type="match status" value="1"/>
</dbReference>
<name>A0ABY7TSZ0_9SPHN</name>
<dbReference type="SUPFAM" id="SSF55729">
    <property type="entry name" value="Acyl-CoA N-acyltransferases (Nat)"/>
    <property type="match status" value="1"/>
</dbReference>
<dbReference type="EMBL" id="CP117411">
    <property type="protein sequence ID" value="WCT75520.1"/>
    <property type="molecule type" value="Genomic_DNA"/>
</dbReference>
<keyword evidence="2" id="KW-0012">Acyltransferase</keyword>
<dbReference type="InterPro" id="IPR016181">
    <property type="entry name" value="Acyl_CoA_acyltransferase"/>
</dbReference>
<dbReference type="Pfam" id="PF00583">
    <property type="entry name" value="Acetyltransf_1"/>
    <property type="match status" value="1"/>
</dbReference>
<dbReference type="InterPro" id="IPR000182">
    <property type="entry name" value="GNAT_dom"/>
</dbReference>
<dbReference type="CDD" id="cd04301">
    <property type="entry name" value="NAT_SF"/>
    <property type="match status" value="1"/>
</dbReference>
<keyword evidence="5" id="KW-1185">Reference proteome</keyword>
<dbReference type="Proteomes" id="UP001220395">
    <property type="component" value="Chromosome"/>
</dbReference>
<dbReference type="Gene3D" id="3.40.630.30">
    <property type="match status" value="1"/>
</dbReference>
<evidence type="ECO:0000259" key="3">
    <source>
        <dbReference type="PROSITE" id="PS51186"/>
    </source>
</evidence>
<accession>A0ABY7TSZ0</accession>
<dbReference type="PROSITE" id="PS51186">
    <property type="entry name" value="GNAT"/>
    <property type="match status" value="1"/>
</dbReference>
<sequence>MFERDSYGEAKVAAELADPAHATWVAERDGALLGYVHVGPCKLPHPDARPQHGEIYQLYVAGTAQGLGLGGALMAASLDHLAVARPGPLWLGVWSGNQRAQAVYAKLGFAKVGDYLFPVGGWTDEEFIFRRG</sequence>